<dbReference type="AlphaFoldDB" id="A0A916QV02"/>
<accession>A0A916QV02</accession>
<dbReference type="Gene3D" id="3.40.630.30">
    <property type="match status" value="1"/>
</dbReference>
<dbReference type="PROSITE" id="PS51186">
    <property type="entry name" value="GNAT"/>
    <property type="match status" value="1"/>
</dbReference>
<dbReference type="SUPFAM" id="SSF55729">
    <property type="entry name" value="Acyl-CoA N-acyltransferases (Nat)"/>
    <property type="match status" value="1"/>
</dbReference>
<evidence type="ECO:0000313" key="3">
    <source>
        <dbReference type="Proteomes" id="UP000628017"/>
    </source>
</evidence>
<evidence type="ECO:0000313" key="2">
    <source>
        <dbReference type="EMBL" id="GGA13536.1"/>
    </source>
</evidence>
<evidence type="ECO:0000259" key="1">
    <source>
        <dbReference type="PROSITE" id="PS51186"/>
    </source>
</evidence>
<dbReference type="EMBL" id="BMKA01000002">
    <property type="protein sequence ID" value="GGA13536.1"/>
    <property type="molecule type" value="Genomic_DNA"/>
</dbReference>
<comment type="caution">
    <text evidence="2">The sequence shown here is derived from an EMBL/GenBank/DDBJ whole genome shotgun (WGS) entry which is preliminary data.</text>
</comment>
<name>A0A916QV02_9RHOB</name>
<dbReference type="RefSeq" id="WP_101654585.1">
    <property type="nucleotide sequence ID" value="NZ_BMKA01000002.1"/>
</dbReference>
<dbReference type="GO" id="GO:0016747">
    <property type="term" value="F:acyltransferase activity, transferring groups other than amino-acyl groups"/>
    <property type="evidence" value="ECO:0007669"/>
    <property type="project" value="InterPro"/>
</dbReference>
<reference evidence="2" key="2">
    <citation type="submission" date="2020-09" db="EMBL/GenBank/DDBJ databases">
        <authorList>
            <person name="Sun Q."/>
            <person name="Zhou Y."/>
        </authorList>
    </citation>
    <scope>NUCLEOTIDE SEQUENCE</scope>
    <source>
        <strain evidence="2">CGMCC 1.15880</strain>
    </source>
</reference>
<dbReference type="InterPro" id="IPR016181">
    <property type="entry name" value="Acyl_CoA_acyltransferase"/>
</dbReference>
<dbReference type="InterPro" id="IPR000182">
    <property type="entry name" value="GNAT_dom"/>
</dbReference>
<feature type="domain" description="N-acetyltransferase" evidence="1">
    <location>
        <begin position="9"/>
        <end position="152"/>
    </location>
</feature>
<protein>
    <recommendedName>
        <fullName evidence="1">N-acetyltransferase domain-containing protein</fullName>
    </recommendedName>
</protein>
<keyword evidence="3" id="KW-1185">Reference proteome</keyword>
<organism evidence="2 3">
    <name type="scientific">Neptunicoccus cionae</name>
    <dbReference type="NCBI Taxonomy" id="2035344"/>
    <lineage>
        <taxon>Bacteria</taxon>
        <taxon>Pseudomonadati</taxon>
        <taxon>Pseudomonadota</taxon>
        <taxon>Alphaproteobacteria</taxon>
        <taxon>Rhodobacterales</taxon>
        <taxon>Paracoccaceae</taxon>
        <taxon>Neptunicoccus</taxon>
    </lineage>
</organism>
<gene>
    <name evidence="2" type="ORF">GCM10011498_11960</name>
</gene>
<dbReference type="OrthoDB" id="9796171at2"/>
<proteinExistence type="predicted"/>
<dbReference type="Proteomes" id="UP000628017">
    <property type="component" value="Unassembled WGS sequence"/>
</dbReference>
<sequence length="182" mass="21104">MQTSETSVSMIKDLSEMQIAHDIRRQVFVIEGEESEDVEFDGNDFCAAHLLAYWKGEPVGTMRLRIVSGSEGGTIIWERMAILKDARERNPWIFRALMNSARHYTDIMGLKNVIGIVENPKLMRFWQIYGGKETGEEPLEFRGHTYRPIRLTIQRDEPQEELTLRQAIMAVPEVFDETRKNT</sequence>
<reference evidence="2" key="1">
    <citation type="journal article" date="2014" name="Int. J. Syst. Evol. Microbiol.">
        <title>Complete genome sequence of Corynebacterium casei LMG S-19264T (=DSM 44701T), isolated from a smear-ripened cheese.</title>
        <authorList>
            <consortium name="US DOE Joint Genome Institute (JGI-PGF)"/>
            <person name="Walter F."/>
            <person name="Albersmeier A."/>
            <person name="Kalinowski J."/>
            <person name="Ruckert C."/>
        </authorList>
    </citation>
    <scope>NUCLEOTIDE SEQUENCE</scope>
    <source>
        <strain evidence="2">CGMCC 1.15880</strain>
    </source>
</reference>